<dbReference type="PANTHER" id="PTHR36434">
    <property type="entry name" value="MEMBRANE PROTEASE YUGP-RELATED"/>
    <property type="match status" value="1"/>
</dbReference>
<accession>A0A1U7M3B9</accession>
<proteinExistence type="predicted"/>
<sequence>MYGGFYGGYYSGSWMVLVLPAMLLALYAQAKVKNSYQKYSKMSSGTNLTGFEVARMILDRNNLSDVKIEHTPGTLSDHYDPRTKVLRLSNSIYNGNSVASMSVAAHEVGHAIQHAEGYFPLVLRNNIAPIVNFTSRFVWIFILLGFVVSSFFIEIGIMLFLGVVVFQLVTLPVEFNASKRALLELEDGISPRETLPPAKSMLSAAALTYVAATLVAVAQLLRLVSMTNRRR</sequence>
<dbReference type="EMBL" id="LTDM01000064">
    <property type="protein sequence ID" value="OLS01709.1"/>
    <property type="molecule type" value="Genomic_DNA"/>
</dbReference>
<dbReference type="RefSeq" id="WP_075728199.1">
    <property type="nucleotide sequence ID" value="NZ_LTDM01000064.1"/>
</dbReference>
<keyword evidence="3" id="KW-1185">Reference proteome</keyword>
<feature type="transmembrane region" description="Helical" evidence="1">
    <location>
        <begin position="137"/>
        <end position="166"/>
    </location>
</feature>
<dbReference type="Proteomes" id="UP000186112">
    <property type="component" value="Unassembled WGS sequence"/>
</dbReference>
<feature type="transmembrane region" description="Helical" evidence="1">
    <location>
        <begin position="6"/>
        <end position="28"/>
    </location>
</feature>
<dbReference type="OrthoDB" id="9784298at2"/>
<organism evidence="2 3">
    <name type="scientific">Tissierella creatinophila DSM 6911</name>
    <dbReference type="NCBI Taxonomy" id="1123403"/>
    <lineage>
        <taxon>Bacteria</taxon>
        <taxon>Bacillati</taxon>
        <taxon>Bacillota</taxon>
        <taxon>Tissierellia</taxon>
        <taxon>Tissierellales</taxon>
        <taxon>Tissierellaceae</taxon>
        <taxon>Tissierella</taxon>
    </lineage>
</organism>
<dbReference type="AlphaFoldDB" id="A0A1U7M3B9"/>
<dbReference type="Pfam" id="PF04298">
    <property type="entry name" value="Zn_peptidase_2"/>
    <property type="match status" value="1"/>
</dbReference>
<evidence type="ECO:0000256" key="1">
    <source>
        <dbReference type="SAM" id="Phobius"/>
    </source>
</evidence>
<dbReference type="InterPro" id="IPR007395">
    <property type="entry name" value="Zn_peptidase_2"/>
</dbReference>
<keyword evidence="1" id="KW-1133">Transmembrane helix</keyword>
<keyword evidence="1" id="KW-0472">Membrane</keyword>
<comment type="caution">
    <text evidence="2">The sequence shown here is derived from an EMBL/GenBank/DDBJ whole genome shotgun (WGS) entry which is preliminary data.</text>
</comment>
<name>A0A1U7M3B9_TISCR</name>
<evidence type="ECO:0000313" key="2">
    <source>
        <dbReference type="EMBL" id="OLS01709.1"/>
    </source>
</evidence>
<reference evidence="2 3" key="1">
    <citation type="submission" date="2016-02" db="EMBL/GenBank/DDBJ databases">
        <title>Genome sequence of Tissierella creatinophila DSM 6911.</title>
        <authorList>
            <person name="Poehlein A."/>
            <person name="Daniel R."/>
        </authorList>
    </citation>
    <scope>NUCLEOTIDE SEQUENCE [LARGE SCALE GENOMIC DNA]</scope>
    <source>
        <strain evidence="2 3">DSM 6911</strain>
    </source>
</reference>
<protein>
    <submittedName>
        <fullName evidence="2">Putative neutral zinc metallopeptidase</fullName>
    </submittedName>
</protein>
<keyword evidence="1" id="KW-0812">Transmembrane</keyword>
<evidence type="ECO:0000313" key="3">
    <source>
        <dbReference type="Proteomes" id="UP000186112"/>
    </source>
</evidence>
<feature type="transmembrane region" description="Helical" evidence="1">
    <location>
        <begin position="201"/>
        <end position="221"/>
    </location>
</feature>
<dbReference type="PANTHER" id="PTHR36434:SF1">
    <property type="entry name" value="MEMBRANE PROTEASE YUGP-RELATED"/>
    <property type="match status" value="1"/>
</dbReference>
<gene>
    <name evidence="2" type="ORF">TICRE_23090</name>
</gene>